<evidence type="ECO:0000256" key="3">
    <source>
        <dbReference type="ARBA" id="ARBA00023163"/>
    </source>
</evidence>
<accession>A0ABD5SQN5</accession>
<dbReference type="PANTHER" id="PTHR30136:SF35">
    <property type="entry name" value="HTH-TYPE TRANSCRIPTIONAL REGULATOR RV1719"/>
    <property type="match status" value="1"/>
</dbReference>
<dbReference type="PROSITE" id="PS51077">
    <property type="entry name" value="HTH_ICLR"/>
    <property type="match status" value="1"/>
</dbReference>
<proteinExistence type="predicted"/>
<dbReference type="Pfam" id="PF01614">
    <property type="entry name" value="IclR_C"/>
    <property type="match status" value="1"/>
</dbReference>
<dbReference type="EMBL" id="JBHSWV010000299">
    <property type="protein sequence ID" value="MFC6766874.1"/>
    <property type="molecule type" value="Genomic_DNA"/>
</dbReference>
<dbReference type="InterPro" id="IPR029016">
    <property type="entry name" value="GAF-like_dom_sf"/>
</dbReference>
<protein>
    <submittedName>
        <fullName evidence="6">IclR family transcriptional regulator</fullName>
    </submittedName>
</protein>
<evidence type="ECO:0000256" key="1">
    <source>
        <dbReference type="ARBA" id="ARBA00023015"/>
    </source>
</evidence>
<evidence type="ECO:0000313" key="6">
    <source>
        <dbReference type="EMBL" id="MFC6766874.1"/>
    </source>
</evidence>
<dbReference type="GO" id="GO:0003677">
    <property type="term" value="F:DNA binding"/>
    <property type="evidence" value="ECO:0007669"/>
    <property type="project" value="UniProtKB-KW"/>
</dbReference>
<dbReference type="InterPro" id="IPR011991">
    <property type="entry name" value="ArsR-like_HTH"/>
</dbReference>
<dbReference type="CDD" id="cd00090">
    <property type="entry name" value="HTH_ARSR"/>
    <property type="match status" value="1"/>
</dbReference>
<keyword evidence="2" id="KW-0238">DNA-binding</keyword>
<comment type="caution">
    <text evidence="6">The sequence shown here is derived from an EMBL/GenBank/DDBJ whole genome shotgun (WGS) entry which is preliminary data.</text>
</comment>
<dbReference type="SMART" id="SM00346">
    <property type="entry name" value="HTH_ICLR"/>
    <property type="match status" value="1"/>
</dbReference>
<dbReference type="GO" id="GO:0006355">
    <property type="term" value="P:regulation of DNA-templated transcription"/>
    <property type="evidence" value="ECO:0007669"/>
    <property type="project" value="UniProtKB-ARBA"/>
</dbReference>
<evidence type="ECO:0000259" key="4">
    <source>
        <dbReference type="PROSITE" id="PS51077"/>
    </source>
</evidence>
<dbReference type="InterPro" id="IPR005471">
    <property type="entry name" value="Tscrpt_reg_IclR_N"/>
</dbReference>
<evidence type="ECO:0000259" key="5">
    <source>
        <dbReference type="PROSITE" id="PS51078"/>
    </source>
</evidence>
<dbReference type="InterPro" id="IPR050707">
    <property type="entry name" value="HTH_MetabolicPath_Reg"/>
</dbReference>
<keyword evidence="3" id="KW-0804">Transcription</keyword>
<dbReference type="Proteomes" id="UP001596383">
    <property type="component" value="Unassembled WGS sequence"/>
</dbReference>
<dbReference type="SUPFAM" id="SSF55781">
    <property type="entry name" value="GAF domain-like"/>
    <property type="match status" value="1"/>
</dbReference>
<dbReference type="PROSITE" id="PS51078">
    <property type="entry name" value="ICLR_ED"/>
    <property type="match status" value="1"/>
</dbReference>
<reference evidence="6 7" key="1">
    <citation type="journal article" date="2019" name="Int. J. Syst. Evol. Microbiol.">
        <title>The Global Catalogue of Microorganisms (GCM) 10K type strain sequencing project: providing services to taxonomists for standard genome sequencing and annotation.</title>
        <authorList>
            <consortium name="The Broad Institute Genomics Platform"/>
            <consortium name="The Broad Institute Genome Sequencing Center for Infectious Disease"/>
            <person name="Wu L."/>
            <person name="Ma J."/>
        </authorList>
    </citation>
    <scope>NUCLEOTIDE SEQUENCE [LARGE SCALE GENOMIC DNA]</scope>
    <source>
        <strain evidence="6 7">LMG 29247</strain>
    </source>
</reference>
<keyword evidence="7" id="KW-1185">Reference proteome</keyword>
<dbReference type="InterPro" id="IPR036390">
    <property type="entry name" value="WH_DNA-bd_sf"/>
</dbReference>
<gene>
    <name evidence="6" type="ORF">ACFQE6_18405</name>
</gene>
<dbReference type="InterPro" id="IPR014757">
    <property type="entry name" value="Tscrpt_reg_IclR_C"/>
</dbReference>
<dbReference type="SUPFAM" id="SSF46785">
    <property type="entry name" value="Winged helix' DNA-binding domain"/>
    <property type="match status" value="1"/>
</dbReference>
<evidence type="ECO:0000256" key="2">
    <source>
        <dbReference type="ARBA" id="ARBA00023125"/>
    </source>
</evidence>
<dbReference type="Gene3D" id="3.30.450.40">
    <property type="match status" value="1"/>
</dbReference>
<dbReference type="InterPro" id="IPR036388">
    <property type="entry name" value="WH-like_DNA-bd_sf"/>
</dbReference>
<dbReference type="Pfam" id="PF09339">
    <property type="entry name" value="HTH_IclR"/>
    <property type="match status" value="1"/>
</dbReference>
<name>A0ABD5SQN5_9EURY</name>
<dbReference type="Gene3D" id="1.10.10.10">
    <property type="entry name" value="Winged helix-like DNA-binding domain superfamily/Winged helix DNA-binding domain"/>
    <property type="match status" value="1"/>
</dbReference>
<dbReference type="PANTHER" id="PTHR30136">
    <property type="entry name" value="HELIX-TURN-HELIX TRANSCRIPTIONAL REGULATOR, ICLR FAMILY"/>
    <property type="match status" value="1"/>
</dbReference>
<evidence type="ECO:0000313" key="7">
    <source>
        <dbReference type="Proteomes" id="UP001596383"/>
    </source>
</evidence>
<dbReference type="AlphaFoldDB" id="A0ABD5SQN5"/>
<dbReference type="RefSeq" id="WP_273739820.1">
    <property type="nucleotide sequence ID" value="NZ_JAQIVI010000299.1"/>
</dbReference>
<feature type="domain" description="HTH iclR-type" evidence="4">
    <location>
        <begin position="8"/>
        <end position="67"/>
    </location>
</feature>
<sequence>MSGNTAPLKTVLRAFEILALLEEKHKAGPSEIAKQIGVTKATAHDYLTSLEQTGFVINEDGSYRIGYQLLGLSTRVKYRNPLFNAARAPLQKLSAEIGELVHIGVLENGEWVLVHHEGEVTTVDLGVYPGLRFPIHAHAAGKVILAYLSDERVREIVETNGLEQITEYTITDTDELLDELDDIADTGYAYDSDQVVVGVGIVAAPVLVDGEPVGSLSIACPTGRLKNIEYRENLVQHVTEAADEVSINYRYSV</sequence>
<organism evidence="6 7">
    <name type="scientific">Natrinema soli</name>
    <dbReference type="NCBI Taxonomy" id="1930624"/>
    <lineage>
        <taxon>Archaea</taxon>
        <taxon>Methanobacteriati</taxon>
        <taxon>Methanobacteriota</taxon>
        <taxon>Stenosarchaea group</taxon>
        <taxon>Halobacteria</taxon>
        <taxon>Halobacteriales</taxon>
        <taxon>Natrialbaceae</taxon>
        <taxon>Natrinema</taxon>
    </lineage>
</organism>
<feature type="domain" description="IclR-ED" evidence="5">
    <location>
        <begin position="68"/>
        <end position="251"/>
    </location>
</feature>
<keyword evidence="1" id="KW-0805">Transcription regulation</keyword>